<sequence length="146" mass="16225">MITSDALDNTLNPIKDVASMSITLMSVLSSLFRSDSFNCSTPSLDVNYPCFYCIIQCEWPRFKNCVRRTVTNVGEPQATYVASVTPMDGFEARAAPEKLVFEEQNVLSLKLSIERSKPNEGNSSFVAICIGRTRKINSKSYSGHKP</sequence>
<accession>A0A978V6V7</accession>
<dbReference type="Gene3D" id="2.60.40.2310">
    <property type="match status" value="1"/>
</dbReference>
<proteinExistence type="predicted"/>
<comment type="caution">
    <text evidence="2">The sequence shown here is derived from an EMBL/GenBank/DDBJ whole genome shotgun (WGS) entry which is preliminary data.</text>
</comment>
<dbReference type="Proteomes" id="UP000813462">
    <property type="component" value="Unassembled WGS sequence"/>
</dbReference>
<dbReference type="EMBL" id="JAEACU010000006">
    <property type="protein sequence ID" value="KAH7523642.1"/>
    <property type="molecule type" value="Genomic_DNA"/>
</dbReference>
<gene>
    <name evidence="2" type="ORF">FEM48_Zijuj06G0033600</name>
</gene>
<protein>
    <recommendedName>
        <fullName evidence="1">Subtilisin-like protease fibronectin type-III domain-containing protein</fullName>
    </recommendedName>
</protein>
<dbReference type="InterPro" id="IPR041469">
    <property type="entry name" value="Subtilisin-like_FN3"/>
</dbReference>
<name>A0A978V6V7_ZIZJJ</name>
<organism evidence="2 3">
    <name type="scientific">Ziziphus jujuba var. spinosa</name>
    <dbReference type="NCBI Taxonomy" id="714518"/>
    <lineage>
        <taxon>Eukaryota</taxon>
        <taxon>Viridiplantae</taxon>
        <taxon>Streptophyta</taxon>
        <taxon>Embryophyta</taxon>
        <taxon>Tracheophyta</taxon>
        <taxon>Spermatophyta</taxon>
        <taxon>Magnoliopsida</taxon>
        <taxon>eudicotyledons</taxon>
        <taxon>Gunneridae</taxon>
        <taxon>Pentapetalae</taxon>
        <taxon>rosids</taxon>
        <taxon>fabids</taxon>
        <taxon>Rosales</taxon>
        <taxon>Rhamnaceae</taxon>
        <taxon>Paliureae</taxon>
        <taxon>Ziziphus</taxon>
    </lineage>
</organism>
<dbReference type="Pfam" id="PF17766">
    <property type="entry name" value="fn3_6"/>
    <property type="match status" value="1"/>
</dbReference>
<evidence type="ECO:0000313" key="3">
    <source>
        <dbReference type="Proteomes" id="UP000813462"/>
    </source>
</evidence>
<evidence type="ECO:0000259" key="1">
    <source>
        <dbReference type="Pfam" id="PF17766"/>
    </source>
</evidence>
<feature type="domain" description="Subtilisin-like protease fibronectin type-III" evidence="1">
    <location>
        <begin position="45"/>
        <end position="127"/>
    </location>
</feature>
<dbReference type="AlphaFoldDB" id="A0A978V6V7"/>
<reference evidence="2" key="1">
    <citation type="journal article" date="2021" name="Front. Plant Sci.">
        <title>Chromosome-Scale Genome Assembly for Chinese Sour Jujube and Insights Into Its Genome Evolution and Domestication Signature.</title>
        <authorList>
            <person name="Shen L.-Y."/>
            <person name="Luo H."/>
            <person name="Wang X.-L."/>
            <person name="Wang X.-M."/>
            <person name="Qiu X.-J."/>
            <person name="Liu H."/>
            <person name="Zhou S.-S."/>
            <person name="Jia K.-H."/>
            <person name="Nie S."/>
            <person name="Bao Y.-T."/>
            <person name="Zhang R.-G."/>
            <person name="Yun Q.-Z."/>
            <person name="Chai Y.-H."/>
            <person name="Lu J.-Y."/>
            <person name="Li Y."/>
            <person name="Zhao S.-W."/>
            <person name="Mao J.-F."/>
            <person name="Jia S.-G."/>
            <person name="Mao Y.-M."/>
        </authorList>
    </citation>
    <scope>NUCLEOTIDE SEQUENCE</scope>
    <source>
        <strain evidence="2">AT0</strain>
        <tissue evidence="2">Leaf</tissue>
    </source>
</reference>
<evidence type="ECO:0000313" key="2">
    <source>
        <dbReference type="EMBL" id="KAH7523642.1"/>
    </source>
</evidence>